<gene>
    <name evidence="2" type="ordered locus">Celf_1805</name>
</gene>
<proteinExistence type="predicted"/>
<dbReference type="Pfam" id="PF10825">
    <property type="entry name" value="DUF2752"/>
    <property type="match status" value="1"/>
</dbReference>
<name>F4GYE6_CELFA</name>
<dbReference type="AlphaFoldDB" id="F4GYE6"/>
<protein>
    <recommendedName>
        <fullName evidence="4">DUF2752 domain-containing protein</fullName>
    </recommendedName>
</protein>
<feature type="transmembrane region" description="Helical" evidence="1">
    <location>
        <begin position="100"/>
        <end position="118"/>
    </location>
</feature>
<dbReference type="STRING" id="590998.Celf_1805"/>
<dbReference type="Proteomes" id="UP000008460">
    <property type="component" value="Chromosome"/>
</dbReference>
<dbReference type="RefSeq" id="WP_013770961.1">
    <property type="nucleotide sequence ID" value="NC_015514.1"/>
</dbReference>
<dbReference type="HOGENOM" id="CLU_098258_1_1_11"/>
<keyword evidence="1" id="KW-0472">Membrane</keyword>
<dbReference type="EMBL" id="CP002666">
    <property type="protein sequence ID" value="AEE45935.1"/>
    <property type="molecule type" value="Genomic_DNA"/>
</dbReference>
<feature type="transmembrane region" description="Helical" evidence="1">
    <location>
        <begin position="70"/>
        <end position="88"/>
    </location>
</feature>
<organism evidence="2 3">
    <name type="scientific">Cellulomonas fimi (strain ATCC 484 / DSM 20113 / JCM 1341 / CCUG 24087 / LMG 16345 / NBRC 15513 / NCIMB 8980 / NCTC 7547 / NRS-133)</name>
    <dbReference type="NCBI Taxonomy" id="590998"/>
    <lineage>
        <taxon>Bacteria</taxon>
        <taxon>Bacillati</taxon>
        <taxon>Actinomycetota</taxon>
        <taxon>Actinomycetes</taxon>
        <taxon>Micrococcales</taxon>
        <taxon>Cellulomonadaceae</taxon>
        <taxon>Cellulomonas</taxon>
    </lineage>
</organism>
<dbReference type="InterPro" id="IPR021215">
    <property type="entry name" value="DUF2752"/>
</dbReference>
<evidence type="ECO:0000313" key="3">
    <source>
        <dbReference type="Proteomes" id="UP000008460"/>
    </source>
</evidence>
<evidence type="ECO:0000313" key="2">
    <source>
        <dbReference type="EMBL" id="AEE45935.1"/>
    </source>
</evidence>
<evidence type="ECO:0008006" key="4">
    <source>
        <dbReference type="Google" id="ProtNLM"/>
    </source>
</evidence>
<evidence type="ECO:0000256" key="1">
    <source>
        <dbReference type="SAM" id="Phobius"/>
    </source>
</evidence>
<dbReference type="eggNOG" id="ENOG5032Y7G">
    <property type="taxonomic scope" value="Bacteria"/>
</dbReference>
<reference evidence="2 3" key="1">
    <citation type="submission" date="2011-04" db="EMBL/GenBank/DDBJ databases">
        <title>Complete sequence of Cellulomonas fimi ATCC 484.</title>
        <authorList>
            <consortium name="US DOE Joint Genome Institute"/>
            <person name="Lucas S."/>
            <person name="Han J."/>
            <person name="Lapidus A."/>
            <person name="Cheng J.-F."/>
            <person name="Goodwin L."/>
            <person name="Pitluck S."/>
            <person name="Peters L."/>
            <person name="Chertkov O."/>
            <person name="Detter J.C."/>
            <person name="Han C."/>
            <person name="Tapia R."/>
            <person name="Land M."/>
            <person name="Hauser L."/>
            <person name="Kyrpides N."/>
            <person name="Ivanova N."/>
            <person name="Ovchinnikova G."/>
            <person name="Pagani I."/>
            <person name="Mead D."/>
            <person name="Brumm P."/>
            <person name="Woyke T."/>
        </authorList>
    </citation>
    <scope>NUCLEOTIDE SEQUENCE [LARGE SCALE GENOMIC DNA]</scope>
    <source>
        <strain evidence="3">ATCC 484 / DSM 20113 / JCM 1341 / NBRC 15513 / NCIMB 8980 / NCTC 7547</strain>
    </source>
</reference>
<dbReference type="KEGG" id="cfi:Celf_1805"/>
<keyword evidence="1" id="KW-0812">Transmembrane</keyword>
<sequence length="130" mass="13625">MRRARTPLLVGATTALAGVVVALHDPHVAGSYGICPVLLLTGLVCPGCGGLRAVHDLAHLDLAAAWSMNPLVVTLLPLVVAVWTVWTWRALAGRPRPRSVPAGLLWALLVVVVVFGVARNVPALAPWLAP</sequence>
<keyword evidence="1" id="KW-1133">Transmembrane helix</keyword>
<keyword evidence="3" id="KW-1185">Reference proteome</keyword>
<accession>F4GYE6</accession>